<reference evidence="1 2" key="1">
    <citation type="submission" date="2019-11" db="EMBL/GenBank/DDBJ databases">
        <title>Streptomyces typhae sp. nov., a novel endophytic actinomycete isolated from the root of cattail pollen (Typha angustifolia L.).</title>
        <authorList>
            <person name="Peng C."/>
        </authorList>
    </citation>
    <scope>NUCLEOTIDE SEQUENCE [LARGE SCALE GENOMIC DNA]</scope>
    <source>
        <strain evidence="2">p1417</strain>
    </source>
</reference>
<accession>A0A6L6WX51</accession>
<keyword evidence="2" id="KW-1185">Reference proteome</keyword>
<evidence type="ECO:0000313" key="2">
    <source>
        <dbReference type="Proteomes" id="UP000483802"/>
    </source>
</evidence>
<evidence type="ECO:0000313" key="1">
    <source>
        <dbReference type="EMBL" id="MVO85241.1"/>
    </source>
</evidence>
<dbReference type="EMBL" id="WPNZ01000005">
    <property type="protein sequence ID" value="MVO85241.1"/>
    <property type="molecule type" value="Genomic_DNA"/>
</dbReference>
<name>A0A6L6WX51_9ACTN</name>
<evidence type="ECO:0008006" key="3">
    <source>
        <dbReference type="Google" id="ProtNLM"/>
    </source>
</evidence>
<dbReference type="RefSeq" id="WP_157165323.1">
    <property type="nucleotide sequence ID" value="NZ_WPNZ01000005.1"/>
</dbReference>
<organism evidence="1 2">
    <name type="scientific">Streptomyces typhae</name>
    <dbReference type="NCBI Taxonomy" id="2681492"/>
    <lineage>
        <taxon>Bacteria</taxon>
        <taxon>Bacillati</taxon>
        <taxon>Actinomycetota</taxon>
        <taxon>Actinomycetes</taxon>
        <taxon>Kitasatosporales</taxon>
        <taxon>Streptomycetaceae</taxon>
        <taxon>Streptomyces</taxon>
    </lineage>
</organism>
<proteinExistence type="predicted"/>
<gene>
    <name evidence="1" type="ORF">GPA10_10865</name>
</gene>
<dbReference type="Proteomes" id="UP000483802">
    <property type="component" value="Unassembled WGS sequence"/>
</dbReference>
<dbReference type="AlphaFoldDB" id="A0A6L6WX51"/>
<comment type="caution">
    <text evidence="1">The sequence shown here is derived from an EMBL/GenBank/DDBJ whole genome shotgun (WGS) entry which is preliminary data.</text>
</comment>
<sequence>MRGYFTDDQLLIIPLPDHPGVRLHGEALSTHRGPLLVAVTDEAQLNDEIVIDLTGLRVLATSVLETLILLALRLTPPQRLLLRAGSELELRERLHAHGWDHIDTLRLTEA</sequence>
<protein>
    <recommendedName>
        <fullName evidence="3">STAS domain-containing protein</fullName>
    </recommendedName>
</protein>